<name>A0ACA9KYW6_9GLOM</name>
<organism evidence="1 2">
    <name type="scientific">Acaulospora colombiana</name>
    <dbReference type="NCBI Taxonomy" id="27376"/>
    <lineage>
        <taxon>Eukaryota</taxon>
        <taxon>Fungi</taxon>
        <taxon>Fungi incertae sedis</taxon>
        <taxon>Mucoromycota</taxon>
        <taxon>Glomeromycotina</taxon>
        <taxon>Glomeromycetes</taxon>
        <taxon>Diversisporales</taxon>
        <taxon>Acaulosporaceae</taxon>
        <taxon>Acaulospora</taxon>
    </lineage>
</organism>
<protein>
    <submittedName>
        <fullName evidence="1">2296_t:CDS:1</fullName>
    </submittedName>
</protein>
<sequence>MDRIKTRLQVQSNKSSSAKARDEHYDSTSDALRKIISNEGILGLYAGLPAGLIGVASTNFAYFYWYSFIRTHYQRNRPASSSTAAELALGALAGILAQIFTIPVSVITTRQQTAERTERKNLIGTAKEIISESGITGLWKGIKPSMVLCVNPAITYGAFERFKDILSKRSNTGDLSPGVIFCLGALSKTIATIITYPYIMAKVRLQCKPPSEVVLVDTESKRNGNLGINSKRTQREIYSGALDVLRKVLETDGIQGWYNIQLYNIKSRNLKRFQY</sequence>
<evidence type="ECO:0000313" key="1">
    <source>
        <dbReference type="EMBL" id="CAG8496874.1"/>
    </source>
</evidence>
<evidence type="ECO:0000313" key="2">
    <source>
        <dbReference type="Proteomes" id="UP000789525"/>
    </source>
</evidence>
<accession>A0ACA9KYW6</accession>
<dbReference type="EMBL" id="CAJVPT010003523">
    <property type="protein sequence ID" value="CAG8496874.1"/>
    <property type="molecule type" value="Genomic_DNA"/>
</dbReference>
<proteinExistence type="predicted"/>
<reference evidence="1" key="1">
    <citation type="submission" date="2021-06" db="EMBL/GenBank/DDBJ databases">
        <authorList>
            <person name="Kallberg Y."/>
            <person name="Tangrot J."/>
            <person name="Rosling A."/>
        </authorList>
    </citation>
    <scope>NUCLEOTIDE SEQUENCE</scope>
    <source>
        <strain evidence="1">CL356</strain>
    </source>
</reference>
<comment type="caution">
    <text evidence="1">The sequence shown here is derived from an EMBL/GenBank/DDBJ whole genome shotgun (WGS) entry which is preliminary data.</text>
</comment>
<dbReference type="Proteomes" id="UP000789525">
    <property type="component" value="Unassembled WGS sequence"/>
</dbReference>
<gene>
    <name evidence="1" type="ORF">ACOLOM_LOCUS2622</name>
</gene>
<keyword evidence="2" id="KW-1185">Reference proteome</keyword>